<evidence type="ECO:0000313" key="5">
    <source>
        <dbReference type="EMBL" id="MDX8416046.1"/>
    </source>
</evidence>
<evidence type="ECO:0000256" key="2">
    <source>
        <dbReference type="ARBA" id="ARBA00022679"/>
    </source>
</evidence>
<dbReference type="Pfam" id="PF04041">
    <property type="entry name" value="Glyco_hydro_130"/>
    <property type="match status" value="1"/>
</dbReference>
<dbReference type="Proteomes" id="UP001275932">
    <property type="component" value="Unassembled WGS sequence"/>
</dbReference>
<sequence length="457" mass="51510">MLRTTLFILMLAIGLSAHAENNLQKNPLPDWAMGGFERPEGVNPVISPNKESVFDCPMQKRPIRWEESDTFNPAATVYKNKICILYRAEDNTFQGVGSRTSRLGLAETTDGINMKRHPSPVFFPAEDNNKEFEWTGGTEDPRLARTEDGTFVLTYTSWNKKCARLCIATSKDLRTWKKHGSAFKKAKGGKYINMFCKSAAILTEQSKTDPDKFVISKINGKYLMYWGEHRIFAATSSDLINWEPVENPNGSLKELIAPRRGFFDSSLTEVGPAAIKTKKGILVLYNGKNSRGKDADKRFAEGTYAAGQVLFDLNDPLKPIARLDVPFFRPMADFERKGQYAQGTVFIEGLTFYKGKWYMYYGCADSLVGVAIFDPKKSDRFGDPIPEYEGVEILDSGELLWNYQKTDLKSLDAKLANFAKENKPLEISVNSKASVKSLKSIIELLEKNKIENIKFVK</sequence>
<gene>
    <name evidence="5" type="ORF">MOX91_07650</name>
</gene>
<feature type="chain" id="PRO_5047180273" evidence="4">
    <location>
        <begin position="20"/>
        <end position="457"/>
    </location>
</feature>
<reference evidence="5 6" key="1">
    <citation type="submission" date="2022-03" db="EMBL/GenBank/DDBJ databases">
        <title>Novel taxa within the pig intestine.</title>
        <authorList>
            <person name="Wylensek D."/>
            <person name="Bishof K."/>
            <person name="Afrizal A."/>
            <person name="Clavel T."/>
        </authorList>
    </citation>
    <scope>NUCLEOTIDE SEQUENCE [LARGE SCALE GENOMIC DNA]</scope>
    <source>
        <strain evidence="5 6">CLA-KB-P66</strain>
    </source>
</reference>
<dbReference type="GO" id="GO:0016787">
    <property type="term" value="F:hydrolase activity"/>
    <property type="evidence" value="ECO:0007669"/>
    <property type="project" value="UniProtKB-KW"/>
</dbReference>
<dbReference type="PANTHER" id="PTHR34106">
    <property type="entry name" value="GLYCOSIDASE"/>
    <property type="match status" value="1"/>
</dbReference>
<keyword evidence="5" id="KW-0378">Hydrolase</keyword>
<dbReference type="PANTHER" id="PTHR34106:SF5">
    <property type="entry name" value="GLYCOSIDASE"/>
    <property type="match status" value="1"/>
</dbReference>
<dbReference type="Gene3D" id="2.115.10.20">
    <property type="entry name" value="Glycosyl hydrolase domain, family 43"/>
    <property type="match status" value="1"/>
</dbReference>
<comment type="caution">
    <text evidence="5">The sequence shown here is derived from an EMBL/GenBank/DDBJ whole genome shotgun (WGS) entry which is preliminary data.</text>
</comment>
<keyword evidence="1" id="KW-0328">Glycosyltransferase</keyword>
<protein>
    <submittedName>
        <fullName evidence="5">Glycoside hydrolase family 130 protein</fullName>
    </submittedName>
</protein>
<name>A0ABU4WHL2_9BACT</name>
<keyword evidence="6" id="KW-1185">Reference proteome</keyword>
<keyword evidence="2" id="KW-0808">Transferase</keyword>
<keyword evidence="4" id="KW-0732">Signal</keyword>
<evidence type="ECO:0000256" key="1">
    <source>
        <dbReference type="ARBA" id="ARBA00022676"/>
    </source>
</evidence>
<evidence type="ECO:0000256" key="4">
    <source>
        <dbReference type="SAM" id="SignalP"/>
    </source>
</evidence>
<dbReference type="SUPFAM" id="SSF75005">
    <property type="entry name" value="Arabinanase/levansucrase/invertase"/>
    <property type="match status" value="1"/>
</dbReference>
<dbReference type="InterPro" id="IPR023296">
    <property type="entry name" value="Glyco_hydro_beta-prop_sf"/>
</dbReference>
<accession>A0ABU4WHL2</accession>
<evidence type="ECO:0000313" key="6">
    <source>
        <dbReference type="Proteomes" id="UP001275932"/>
    </source>
</evidence>
<dbReference type="InterPro" id="IPR007184">
    <property type="entry name" value="Mannoside_phosphorylase"/>
</dbReference>
<evidence type="ECO:0000256" key="3">
    <source>
        <dbReference type="ARBA" id="ARBA00024356"/>
    </source>
</evidence>
<dbReference type="CDD" id="cd18610">
    <property type="entry name" value="GH130_BT3780-like"/>
    <property type="match status" value="1"/>
</dbReference>
<feature type="signal peptide" evidence="4">
    <location>
        <begin position="1"/>
        <end position="19"/>
    </location>
</feature>
<dbReference type="EMBL" id="JALBUT010000008">
    <property type="protein sequence ID" value="MDX8416046.1"/>
    <property type="molecule type" value="Genomic_DNA"/>
</dbReference>
<proteinExistence type="inferred from homology"/>
<comment type="similarity">
    <text evidence="3">Belongs to the glycosyl hydrolase 130 family.</text>
</comment>
<organism evidence="5 6">
    <name type="scientific">Intestinicryptomonas porci</name>
    <dbReference type="NCBI Taxonomy" id="2926320"/>
    <lineage>
        <taxon>Bacteria</taxon>
        <taxon>Pseudomonadati</taxon>
        <taxon>Verrucomicrobiota</taxon>
        <taxon>Opitutia</taxon>
        <taxon>Opitutales</taxon>
        <taxon>Intestinicryptomonaceae</taxon>
        <taxon>Intestinicryptomonas</taxon>
    </lineage>
</organism>